<dbReference type="InterPro" id="IPR051447">
    <property type="entry name" value="Lipoprotein-release_system"/>
</dbReference>
<dbReference type="GO" id="GO:0098797">
    <property type="term" value="C:plasma membrane protein complex"/>
    <property type="evidence" value="ECO:0007669"/>
    <property type="project" value="TreeGrafter"/>
</dbReference>
<keyword evidence="11" id="KW-1185">Reference proteome</keyword>
<dbReference type="InterPro" id="IPR025857">
    <property type="entry name" value="MacB_PCD"/>
</dbReference>
<keyword evidence="3" id="KW-1003">Cell membrane</keyword>
<evidence type="ECO:0000256" key="7">
    <source>
        <dbReference type="SAM" id="Phobius"/>
    </source>
</evidence>
<comment type="caution">
    <text evidence="10">The sequence shown here is derived from an EMBL/GenBank/DDBJ whole genome shotgun (WGS) entry which is preliminary data.</text>
</comment>
<protein>
    <submittedName>
        <fullName evidence="10">FtsX-like permease family protein</fullName>
    </submittedName>
</protein>
<keyword evidence="5 7" id="KW-1133">Transmembrane helix</keyword>
<evidence type="ECO:0000256" key="6">
    <source>
        <dbReference type="ARBA" id="ARBA00023136"/>
    </source>
</evidence>
<dbReference type="RefSeq" id="WP_168986659.1">
    <property type="nucleotide sequence ID" value="NZ_CAWPHM010000330.1"/>
</dbReference>
<keyword evidence="6 7" id="KW-0472">Membrane</keyword>
<feature type="transmembrane region" description="Helical" evidence="7">
    <location>
        <begin position="363"/>
        <end position="385"/>
    </location>
</feature>
<comment type="similarity">
    <text evidence="2">Belongs to the ABC-4 integral membrane protein family. LolC/E subfamily.</text>
</comment>
<evidence type="ECO:0000256" key="4">
    <source>
        <dbReference type="ARBA" id="ARBA00022692"/>
    </source>
</evidence>
<comment type="subcellular location">
    <subcellularLocation>
        <location evidence="1">Cell membrane</location>
        <topology evidence="1">Multi-pass membrane protein</topology>
    </subcellularLocation>
</comment>
<accession>A0A972J9D0</accession>
<organism evidence="10 11">
    <name type="scientific">Azoarcus taiwanensis</name>
    <dbReference type="NCBI Taxonomy" id="666964"/>
    <lineage>
        <taxon>Bacteria</taxon>
        <taxon>Pseudomonadati</taxon>
        <taxon>Pseudomonadota</taxon>
        <taxon>Betaproteobacteria</taxon>
        <taxon>Rhodocyclales</taxon>
        <taxon>Zoogloeaceae</taxon>
        <taxon>Azoarcus</taxon>
    </lineage>
</organism>
<keyword evidence="4 7" id="KW-0812">Transmembrane</keyword>
<dbReference type="AlphaFoldDB" id="A0A972J9D0"/>
<feature type="domain" description="ABC3 transporter permease C-terminal" evidence="8">
    <location>
        <begin position="272"/>
        <end position="395"/>
    </location>
</feature>
<dbReference type="Pfam" id="PF12704">
    <property type="entry name" value="MacB_PCD"/>
    <property type="match status" value="1"/>
</dbReference>
<feature type="domain" description="MacB-like periplasmic core" evidence="9">
    <location>
        <begin position="16"/>
        <end position="236"/>
    </location>
</feature>
<evidence type="ECO:0000256" key="2">
    <source>
        <dbReference type="ARBA" id="ARBA00005236"/>
    </source>
</evidence>
<evidence type="ECO:0000256" key="1">
    <source>
        <dbReference type="ARBA" id="ARBA00004651"/>
    </source>
</evidence>
<sequence length="403" mass="43653">MFTLSFRNLLRNRIRTTITLAAIVFGVSGLVVSGGFVRDIFIQLGEALIHSQSGHAQIGQAAIFTHGSRSPERHLLENHEALRAELLETPGVRDAMARIAFSGLLNNGRTDYAILAEGIEPERELRLGTHLRMKAGRALQPDDSFGAMIGEGVAHALQLAPGDKATLLVSTIDGAMNTLDIEIVGVFQTFSKDFDARAVRIALSDAQVLLDTSGVSKLVVSLDDTALTDAFVGAARARLSTQDLSVLDWRELNDFYEKTVDLYAQQFGFLKAMVLLMVCLSVINAVNMSLMERTWEFGTMRALGNKNTTVVGLIVYESTLIGLFGATFGVVAGISIALFISGIGIPMPPPPNSEMGYDAYIRLAPDIIVEAWFVGIIACVLAAILPAWRATRMSIIDALRGRE</sequence>
<dbReference type="GO" id="GO:0044874">
    <property type="term" value="P:lipoprotein localization to outer membrane"/>
    <property type="evidence" value="ECO:0007669"/>
    <property type="project" value="TreeGrafter"/>
</dbReference>
<dbReference type="InterPro" id="IPR003838">
    <property type="entry name" value="ABC3_permease_C"/>
</dbReference>
<feature type="transmembrane region" description="Helical" evidence="7">
    <location>
        <begin position="268"/>
        <end position="290"/>
    </location>
</feature>
<evidence type="ECO:0000256" key="3">
    <source>
        <dbReference type="ARBA" id="ARBA00022475"/>
    </source>
</evidence>
<evidence type="ECO:0000313" key="11">
    <source>
        <dbReference type="Proteomes" id="UP000599523"/>
    </source>
</evidence>
<reference evidence="10" key="1">
    <citation type="submission" date="2019-12" db="EMBL/GenBank/DDBJ databases">
        <title>Comparative genomics gives insights into the taxonomy of the Azoarcus-Aromatoleum group and reveals separate origins of nif in the plant-associated Azoarcus and non-plant-associated Aromatoleum sub-groups.</title>
        <authorList>
            <person name="Lafos M."/>
            <person name="Maluk M."/>
            <person name="Batista M."/>
            <person name="Junghare M."/>
            <person name="Carmona M."/>
            <person name="Faoro H."/>
            <person name="Cruz L.M."/>
            <person name="Battistoni F."/>
            <person name="De Souza E."/>
            <person name="Pedrosa F."/>
            <person name="Chen W.-M."/>
            <person name="Poole P.S."/>
            <person name="Dixon R.A."/>
            <person name="James E.K."/>
        </authorList>
    </citation>
    <scope>NUCLEOTIDE SEQUENCE</scope>
    <source>
        <strain evidence="10">NSC3</strain>
    </source>
</reference>
<evidence type="ECO:0000259" key="9">
    <source>
        <dbReference type="Pfam" id="PF12704"/>
    </source>
</evidence>
<dbReference type="Pfam" id="PF02687">
    <property type="entry name" value="FtsX"/>
    <property type="match status" value="1"/>
</dbReference>
<dbReference type="PANTHER" id="PTHR30489">
    <property type="entry name" value="LIPOPROTEIN-RELEASING SYSTEM TRANSMEMBRANE PROTEIN LOLE"/>
    <property type="match status" value="1"/>
</dbReference>
<feature type="transmembrane region" description="Helical" evidence="7">
    <location>
        <begin position="310"/>
        <end position="343"/>
    </location>
</feature>
<proteinExistence type="inferred from homology"/>
<evidence type="ECO:0000313" key="10">
    <source>
        <dbReference type="EMBL" id="NMG01868.1"/>
    </source>
</evidence>
<dbReference type="EMBL" id="WTVM01000009">
    <property type="protein sequence ID" value="NMG01868.1"/>
    <property type="molecule type" value="Genomic_DNA"/>
</dbReference>
<evidence type="ECO:0000256" key="5">
    <source>
        <dbReference type="ARBA" id="ARBA00022989"/>
    </source>
</evidence>
<gene>
    <name evidence="10" type="ORF">GPA21_02625</name>
</gene>
<dbReference type="PANTHER" id="PTHR30489:SF0">
    <property type="entry name" value="LIPOPROTEIN-RELEASING SYSTEM TRANSMEMBRANE PROTEIN LOLE"/>
    <property type="match status" value="1"/>
</dbReference>
<dbReference type="Proteomes" id="UP000599523">
    <property type="component" value="Unassembled WGS sequence"/>
</dbReference>
<name>A0A972J9D0_9RHOO</name>
<evidence type="ECO:0000259" key="8">
    <source>
        <dbReference type="Pfam" id="PF02687"/>
    </source>
</evidence>